<dbReference type="EMBL" id="CP144751">
    <property type="protein sequence ID" value="WVZ83432.1"/>
    <property type="molecule type" value="Genomic_DNA"/>
</dbReference>
<evidence type="ECO:0000256" key="1">
    <source>
        <dbReference type="SAM" id="MobiDB-lite"/>
    </source>
</evidence>
<dbReference type="AlphaFoldDB" id="A0AAQ3U5J8"/>
<sequence length="192" mass="20718">MPATLSVQKRTPGPRQPLALSFRVDRPEVLFSFPRRPPRPALGAAPARGRRLPAPPTAPAQPAADTSPPCATLRRSALGFAPARRLATTGIRRPSRQAAALPRCRRQPHPVLLLPATERPTRLLSHPAPPMAPPIWGLGGWEPSHRAAALGCAPTPDNPSRRLPVLPRCQSAVRFLLLYVPSPRSLHLLGSL</sequence>
<proteinExistence type="predicted"/>
<feature type="region of interest" description="Disordered" evidence="1">
    <location>
        <begin position="1"/>
        <end position="70"/>
    </location>
</feature>
<evidence type="ECO:0000313" key="3">
    <source>
        <dbReference type="Proteomes" id="UP001341281"/>
    </source>
</evidence>
<protein>
    <submittedName>
        <fullName evidence="2">Uncharacterized protein</fullName>
    </submittedName>
</protein>
<keyword evidence="3" id="KW-1185">Reference proteome</keyword>
<accession>A0AAQ3U5J8</accession>
<organism evidence="2 3">
    <name type="scientific">Paspalum notatum var. saurae</name>
    <dbReference type="NCBI Taxonomy" id="547442"/>
    <lineage>
        <taxon>Eukaryota</taxon>
        <taxon>Viridiplantae</taxon>
        <taxon>Streptophyta</taxon>
        <taxon>Embryophyta</taxon>
        <taxon>Tracheophyta</taxon>
        <taxon>Spermatophyta</taxon>
        <taxon>Magnoliopsida</taxon>
        <taxon>Liliopsida</taxon>
        <taxon>Poales</taxon>
        <taxon>Poaceae</taxon>
        <taxon>PACMAD clade</taxon>
        <taxon>Panicoideae</taxon>
        <taxon>Andropogonodae</taxon>
        <taxon>Paspaleae</taxon>
        <taxon>Paspalinae</taxon>
        <taxon>Paspalum</taxon>
    </lineage>
</organism>
<feature type="compositionally biased region" description="Low complexity" evidence="1">
    <location>
        <begin position="60"/>
        <end position="69"/>
    </location>
</feature>
<gene>
    <name evidence="2" type="ORF">U9M48_030578</name>
</gene>
<evidence type="ECO:0000313" key="2">
    <source>
        <dbReference type="EMBL" id="WVZ83432.1"/>
    </source>
</evidence>
<reference evidence="2 3" key="1">
    <citation type="submission" date="2024-02" db="EMBL/GenBank/DDBJ databases">
        <title>High-quality chromosome-scale genome assembly of Pensacola bahiagrass (Paspalum notatum Flugge var. saurae).</title>
        <authorList>
            <person name="Vega J.M."/>
            <person name="Podio M."/>
            <person name="Orjuela J."/>
            <person name="Siena L.A."/>
            <person name="Pessino S.C."/>
            <person name="Combes M.C."/>
            <person name="Mariac C."/>
            <person name="Albertini E."/>
            <person name="Pupilli F."/>
            <person name="Ortiz J.P.A."/>
            <person name="Leblanc O."/>
        </authorList>
    </citation>
    <scope>NUCLEOTIDE SEQUENCE [LARGE SCALE GENOMIC DNA]</scope>
    <source>
        <strain evidence="2">R1</strain>
        <tissue evidence="2">Leaf</tissue>
    </source>
</reference>
<dbReference type="Proteomes" id="UP001341281">
    <property type="component" value="Chromosome 07"/>
</dbReference>
<name>A0AAQ3U5J8_PASNO</name>